<evidence type="ECO:0000313" key="2">
    <source>
        <dbReference type="EMBL" id="SFR05207.1"/>
    </source>
</evidence>
<feature type="domain" description="Transcription factor zinc-finger" evidence="1">
    <location>
        <begin position="4"/>
        <end position="41"/>
    </location>
</feature>
<organism evidence="2 3">
    <name type="scientific">Desulfoscipio geothermicus DSM 3669</name>
    <dbReference type="NCBI Taxonomy" id="1121426"/>
    <lineage>
        <taxon>Bacteria</taxon>
        <taxon>Bacillati</taxon>
        <taxon>Bacillota</taxon>
        <taxon>Clostridia</taxon>
        <taxon>Eubacteriales</taxon>
        <taxon>Desulfallaceae</taxon>
        <taxon>Desulfoscipio</taxon>
    </lineage>
</organism>
<sequence>MKECPICHINMRETPKYGVLLDICPQCKGVWLDRGELQKVISLARDFEDEHDDLYHHYQRNYEHHKHREHEHKYHDHYHNYDRQYHHKKKKHSLLRLMEEIFD</sequence>
<reference evidence="3" key="1">
    <citation type="submission" date="2016-10" db="EMBL/GenBank/DDBJ databases">
        <authorList>
            <person name="Varghese N."/>
            <person name="Submissions S."/>
        </authorList>
    </citation>
    <scope>NUCLEOTIDE SEQUENCE [LARGE SCALE GENOMIC DNA]</scope>
    <source>
        <strain evidence="3">DSM 3669</strain>
    </source>
</reference>
<dbReference type="STRING" id="39060.SAMN05660706_11188"/>
<name>A0A1I6DIK3_9FIRM</name>
<protein>
    <recommendedName>
        <fullName evidence="1">Transcription factor zinc-finger domain-containing protein</fullName>
    </recommendedName>
</protein>
<dbReference type="Pfam" id="PF13453">
    <property type="entry name" value="Zn_ribbon_TFIIB"/>
    <property type="match status" value="1"/>
</dbReference>
<accession>A0A1I6DIK3</accession>
<dbReference type="EMBL" id="FOYM01000011">
    <property type="protein sequence ID" value="SFR05207.1"/>
    <property type="molecule type" value="Genomic_DNA"/>
</dbReference>
<gene>
    <name evidence="2" type="ORF">SAMN05660706_11188</name>
</gene>
<dbReference type="Proteomes" id="UP000199584">
    <property type="component" value="Unassembled WGS sequence"/>
</dbReference>
<proteinExistence type="predicted"/>
<dbReference type="OrthoDB" id="9814037at2"/>
<dbReference type="AlphaFoldDB" id="A0A1I6DIK3"/>
<dbReference type="RefSeq" id="WP_092483020.1">
    <property type="nucleotide sequence ID" value="NZ_FOYM01000011.1"/>
</dbReference>
<keyword evidence="3" id="KW-1185">Reference proteome</keyword>
<dbReference type="InterPro" id="IPR027392">
    <property type="entry name" value="TF_Znf"/>
</dbReference>
<evidence type="ECO:0000313" key="3">
    <source>
        <dbReference type="Proteomes" id="UP000199584"/>
    </source>
</evidence>
<evidence type="ECO:0000259" key="1">
    <source>
        <dbReference type="Pfam" id="PF13453"/>
    </source>
</evidence>